<name>A0A9W9IWQ0_9EURO</name>
<reference evidence="1" key="2">
    <citation type="journal article" date="2023" name="IMA Fungus">
        <title>Comparative genomic study of the Penicillium genus elucidates a diverse pangenome and 15 lateral gene transfer events.</title>
        <authorList>
            <person name="Petersen C."/>
            <person name="Sorensen T."/>
            <person name="Nielsen M.R."/>
            <person name="Sondergaard T.E."/>
            <person name="Sorensen J.L."/>
            <person name="Fitzpatrick D.A."/>
            <person name="Frisvad J.C."/>
            <person name="Nielsen K.L."/>
        </authorList>
    </citation>
    <scope>NUCLEOTIDE SEQUENCE</scope>
    <source>
        <strain evidence="1">IBT 21917</strain>
    </source>
</reference>
<accession>A0A9W9IWQ0</accession>
<organism evidence="1 2">
    <name type="scientific">Penicillium capsulatum</name>
    <dbReference type="NCBI Taxonomy" id="69766"/>
    <lineage>
        <taxon>Eukaryota</taxon>
        <taxon>Fungi</taxon>
        <taxon>Dikarya</taxon>
        <taxon>Ascomycota</taxon>
        <taxon>Pezizomycotina</taxon>
        <taxon>Eurotiomycetes</taxon>
        <taxon>Eurotiomycetidae</taxon>
        <taxon>Eurotiales</taxon>
        <taxon>Aspergillaceae</taxon>
        <taxon>Penicillium</taxon>
    </lineage>
</organism>
<dbReference type="EMBL" id="JAPQKO010000001">
    <property type="protein sequence ID" value="KAJ5184275.1"/>
    <property type="molecule type" value="Genomic_DNA"/>
</dbReference>
<reference evidence="1" key="1">
    <citation type="submission" date="2022-11" db="EMBL/GenBank/DDBJ databases">
        <authorList>
            <person name="Petersen C."/>
        </authorList>
    </citation>
    <scope>NUCLEOTIDE SEQUENCE</scope>
    <source>
        <strain evidence="1">IBT 21917</strain>
    </source>
</reference>
<gene>
    <name evidence="1" type="ORF">N7492_001891</name>
</gene>
<comment type="caution">
    <text evidence="1">The sequence shown here is derived from an EMBL/GenBank/DDBJ whole genome shotgun (WGS) entry which is preliminary data.</text>
</comment>
<dbReference type="Proteomes" id="UP001146351">
    <property type="component" value="Unassembled WGS sequence"/>
</dbReference>
<evidence type="ECO:0000313" key="1">
    <source>
        <dbReference type="EMBL" id="KAJ5184275.1"/>
    </source>
</evidence>
<protein>
    <submittedName>
        <fullName evidence="1">Uncharacterized protein</fullName>
    </submittedName>
</protein>
<sequence>MDSYSSYTVRDSGVVAAMIAVLVLGYKSRPQDSVETFSRCFGSSARARSSSRAGQSWDEWVGTSTGLLCPAMHRLRLKSDRRATAWEFNSDA</sequence>
<proteinExistence type="predicted"/>
<evidence type="ECO:0000313" key="2">
    <source>
        <dbReference type="Proteomes" id="UP001146351"/>
    </source>
</evidence>
<dbReference type="AlphaFoldDB" id="A0A9W9IWQ0"/>
<keyword evidence="2" id="KW-1185">Reference proteome</keyword>